<keyword evidence="1" id="KW-0175">Coiled coil</keyword>
<name>A0A1G2G0R7_9BACT</name>
<reference evidence="3 4" key="1">
    <citation type="journal article" date="2016" name="Nat. Commun.">
        <title>Thousands of microbial genomes shed light on interconnected biogeochemical processes in an aquifer system.</title>
        <authorList>
            <person name="Anantharaman K."/>
            <person name="Brown C.T."/>
            <person name="Hug L.A."/>
            <person name="Sharon I."/>
            <person name="Castelle C.J."/>
            <person name="Probst A.J."/>
            <person name="Thomas B.C."/>
            <person name="Singh A."/>
            <person name="Wilkins M.J."/>
            <person name="Karaoz U."/>
            <person name="Brodie E.L."/>
            <person name="Williams K.H."/>
            <person name="Hubbard S.S."/>
            <person name="Banfield J.F."/>
        </authorList>
    </citation>
    <scope>NUCLEOTIDE SEQUENCE [LARGE SCALE GENOMIC DNA]</scope>
</reference>
<keyword evidence="2" id="KW-0472">Membrane</keyword>
<evidence type="ECO:0000313" key="3">
    <source>
        <dbReference type="EMBL" id="OGZ43687.1"/>
    </source>
</evidence>
<feature type="transmembrane region" description="Helical" evidence="2">
    <location>
        <begin position="12"/>
        <end position="35"/>
    </location>
</feature>
<dbReference type="AlphaFoldDB" id="A0A1G2G0R7"/>
<proteinExistence type="predicted"/>
<evidence type="ECO:0000256" key="2">
    <source>
        <dbReference type="SAM" id="Phobius"/>
    </source>
</evidence>
<keyword evidence="2" id="KW-1133">Transmembrane helix</keyword>
<sequence length="241" mass="27579">MTFLEIGNQYHLELFIAFLCGGAFSALAACVWYMASHQKKELHEKPYPSAETESQHILSNANEEAVEILRVATEKAREVLQSVAHVKEGVGSSLTKELTAIAEQHKQYLQDASLKYVETYEHMAERAQEEYLSTLHEASQVMAGDAKHTLDMFETFLKDQTIGYKQQMEKKIDDLRNKVNEQVNEYKKEKLKRVDKAINEIVILVAKIVIGRSLNIKEHNELVLRALEEAKKEGFFSHLEL</sequence>
<dbReference type="EMBL" id="MHNK01000011">
    <property type="protein sequence ID" value="OGZ43687.1"/>
    <property type="molecule type" value="Genomic_DNA"/>
</dbReference>
<gene>
    <name evidence="3" type="ORF">A2719_01165</name>
</gene>
<evidence type="ECO:0000313" key="4">
    <source>
        <dbReference type="Proteomes" id="UP000177480"/>
    </source>
</evidence>
<feature type="coiled-coil region" evidence="1">
    <location>
        <begin position="165"/>
        <end position="192"/>
    </location>
</feature>
<keyword evidence="2" id="KW-0812">Transmembrane</keyword>
<accession>A0A1G2G0R7</accession>
<comment type="caution">
    <text evidence="3">The sequence shown here is derived from an EMBL/GenBank/DDBJ whole genome shotgun (WGS) entry which is preliminary data.</text>
</comment>
<organism evidence="3 4">
    <name type="scientific">Candidatus Ryanbacteria bacterium RIFCSPHIGHO2_01_FULL_45_22</name>
    <dbReference type="NCBI Taxonomy" id="1802114"/>
    <lineage>
        <taxon>Bacteria</taxon>
        <taxon>Candidatus Ryaniibacteriota</taxon>
    </lineage>
</organism>
<dbReference type="STRING" id="1802114.A2719_01165"/>
<evidence type="ECO:0000256" key="1">
    <source>
        <dbReference type="SAM" id="Coils"/>
    </source>
</evidence>
<protein>
    <submittedName>
        <fullName evidence="3">Uncharacterized protein</fullName>
    </submittedName>
</protein>
<dbReference type="Proteomes" id="UP000177480">
    <property type="component" value="Unassembled WGS sequence"/>
</dbReference>